<name>A0ABN3INB4_9ACTN</name>
<evidence type="ECO:0000313" key="2">
    <source>
        <dbReference type="EMBL" id="GAA2407873.1"/>
    </source>
</evidence>
<dbReference type="Proteomes" id="UP001500058">
    <property type="component" value="Unassembled WGS sequence"/>
</dbReference>
<dbReference type="EMBL" id="BAAATJ010000020">
    <property type="protein sequence ID" value="GAA2407873.1"/>
    <property type="molecule type" value="Genomic_DNA"/>
</dbReference>
<dbReference type="RefSeq" id="WP_344632447.1">
    <property type="nucleotide sequence ID" value="NZ_BAAATJ010000020.1"/>
</dbReference>
<dbReference type="Pfam" id="PF25535">
    <property type="entry name" value="DUF7919"/>
    <property type="match status" value="1"/>
</dbReference>
<accession>A0ABN3INB4</accession>
<organism evidence="2 3">
    <name type="scientific">Streptomyces glaucosporus</name>
    <dbReference type="NCBI Taxonomy" id="284044"/>
    <lineage>
        <taxon>Bacteria</taxon>
        <taxon>Bacillati</taxon>
        <taxon>Actinomycetota</taxon>
        <taxon>Actinomycetes</taxon>
        <taxon>Kitasatosporales</taxon>
        <taxon>Streptomycetaceae</taxon>
        <taxon>Streptomyces</taxon>
    </lineage>
</organism>
<feature type="domain" description="DUF7919" evidence="1">
    <location>
        <begin position="2"/>
        <end position="113"/>
    </location>
</feature>
<gene>
    <name evidence="2" type="ORF">GCM10010420_39980</name>
</gene>
<keyword evidence="3" id="KW-1185">Reference proteome</keyword>
<evidence type="ECO:0000259" key="1">
    <source>
        <dbReference type="Pfam" id="PF25535"/>
    </source>
</evidence>
<comment type="caution">
    <text evidence="2">The sequence shown here is derived from an EMBL/GenBank/DDBJ whole genome shotgun (WGS) entry which is preliminary data.</text>
</comment>
<evidence type="ECO:0000313" key="3">
    <source>
        <dbReference type="Proteomes" id="UP001500058"/>
    </source>
</evidence>
<sequence length="221" mass="24802">MTEYVDLSEYSYGNYPISMLNIGWLGLELGIPAEEGGVSAEVLDALKVELKKPRSVSPGVHECEFCSSGEPMQGNGELHIYSADGKVYSAPTMIVHYIEDHGYAPPVQFVEAVNRSTPLLWDSRAEALRKILVDENDDFGWKVDALLDVTFWDDPRVDESVEQALADGELLLVAEYEVGMALAALWARRGAIDSHIYRNFSSEIKNHIDDEYGRMLERFPR</sequence>
<protein>
    <recommendedName>
        <fullName evidence="1">DUF7919 domain-containing protein</fullName>
    </recommendedName>
</protein>
<reference evidence="2 3" key="1">
    <citation type="journal article" date="2019" name="Int. J. Syst. Evol. Microbiol.">
        <title>The Global Catalogue of Microorganisms (GCM) 10K type strain sequencing project: providing services to taxonomists for standard genome sequencing and annotation.</title>
        <authorList>
            <consortium name="The Broad Institute Genomics Platform"/>
            <consortium name="The Broad Institute Genome Sequencing Center for Infectious Disease"/>
            <person name="Wu L."/>
            <person name="Ma J."/>
        </authorList>
    </citation>
    <scope>NUCLEOTIDE SEQUENCE [LARGE SCALE GENOMIC DNA]</scope>
    <source>
        <strain evidence="2 3">JCM 6921</strain>
    </source>
</reference>
<proteinExistence type="predicted"/>
<dbReference type="InterPro" id="IPR057679">
    <property type="entry name" value="DUF7919"/>
</dbReference>